<dbReference type="Proteomes" id="UP001519460">
    <property type="component" value="Unassembled WGS sequence"/>
</dbReference>
<gene>
    <name evidence="1" type="ORF">BaRGS_00028844</name>
</gene>
<proteinExistence type="predicted"/>
<sequence>MKDTPRKYCFPLSVTSFALGESRGGNSYRQASASIPRPSAFSLICQPRFRSWLFFLGAALSSGQGARQCRPTNAREDLRRCCLSRFNSNAAKDRINTLRTRCDYYTLAEFRL</sequence>
<name>A0ABD0JYT8_9CAEN</name>
<accession>A0ABD0JYT8</accession>
<dbReference type="AlphaFoldDB" id="A0ABD0JYT8"/>
<comment type="caution">
    <text evidence="1">The sequence shown here is derived from an EMBL/GenBank/DDBJ whole genome shotgun (WGS) entry which is preliminary data.</text>
</comment>
<organism evidence="1 2">
    <name type="scientific">Batillaria attramentaria</name>
    <dbReference type="NCBI Taxonomy" id="370345"/>
    <lineage>
        <taxon>Eukaryota</taxon>
        <taxon>Metazoa</taxon>
        <taxon>Spiralia</taxon>
        <taxon>Lophotrochozoa</taxon>
        <taxon>Mollusca</taxon>
        <taxon>Gastropoda</taxon>
        <taxon>Caenogastropoda</taxon>
        <taxon>Sorbeoconcha</taxon>
        <taxon>Cerithioidea</taxon>
        <taxon>Batillariidae</taxon>
        <taxon>Batillaria</taxon>
    </lineage>
</organism>
<dbReference type="EMBL" id="JACVVK020000292">
    <property type="protein sequence ID" value="KAK7479936.1"/>
    <property type="molecule type" value="Genomic_DNA"/>
</dbReference>
<evidence type="ECO:0000313" key="1">
    <source>
        <dbReference type="EMBL" id="KAK7479936.1"/>
    </source>
</evidence>
<reference evidence="1 2" key="1">
    <citation type="journal article" date="2023" name="Sci. Data">
        <title>Genome assembly of the Korean intertidal mud-creeper Batillaria attramentaria.</title>
        <authorList>
            <person name="Patra A.K."/>
            <person name="Ho P.T."/>
            <person name="Jun S."/>
            <person name="Lee S.J."/>
            <person name="Kim Y."/>
            <person name="Won Y.J."/>
        </authorList>
    </citation>
    <scope>NUCLEOTIDE SEQUENCE [LARGE SCALE GENOMIC DNA]</scope>
    <source>
        <strain evidence="1">Wonlab-2016</strain>
    </source>
</reference>
<keyword evidence="2" id="KW-1185">Reference proteome</keyword>
<protein>
    <submittedName>
        <fullName evidence="1">Uncharacterized protein</fullName>
    </submittedName>
</protein>
<evidence type="ECO:0000313" key="2">
    <source>
        <dbReference type="Proteomes" id="UP001519460"/>
    </source>
</evidence>